<proteinExistence type="predicted"/>
<evidence type="ECO:0000256" key="1">
    <source>
        <dbReference type="SAM" id="MobiDB-lite"/>
    </source>
</evidence>
<evidence type="ECO:0000313" key="3">
    <source>
        <dbReference type="Proteomes" id="UP000183832"/>
    </source>
</evidence>
<feature type="compositionally biased region" description="Polar residues" evidence="1">
    <location>
        <begin position="351"/>
        <end position="366"/>
    </location>
</feature>
<name>A0A1J1IZE0_9DIPT</name>
<dbReference type="EMBL" id="CVRI01000063">
    <property type="protein sequence ID" value="CRL04534.1"/>
    <property type="molecule type" value="Genomic_DNA"/>
</dbReference>
<gene>
    <name evidence="2" type="ORF">CLUMA_CG017609</name>
</gene>
<feature type="compositionally biased region" description="Polar residues" evidence="1">
    <location>
        <begin position="375"/>
        <end position="392"/>
    </location>
</feature>
<dbReference type="Proteomes" id="UP000183832">
    <property type="component" value="Unassembled WGS sequence"/>
</dbReference>
<dbReference type="OrthoDB" id="6618101at2759"/>
<sequence>MLSYMLPVEEKSQNPRNLSLNLNIPNSGHMQTSSEINQQERDDLIDENTKLLSIERQDYTAILDSKGNLNGNSNKYNYNMNITNNNLCSENILKPNDNKTIIKNGISSKSEDYTDTELATISETNVNNNDESISSSNDKKIIKMSKLGTKNVTLKRVSFGSSKGSMVETLIFETPTPLQENDERQFFSSAAEPESANQENGLNDSGIEMQEELERSKVRVTFFQSSKPQQISPPCSDNQFYFGDNYFNNNSLIDSFLLNSSANEGDISKMTAVIPTDYNRQLSTDSGWDNPFRPDGDLSREADEIVNLIKGGKPITPTGEHLLVNESHSEESHEKNGKIVVDGATKLEVSPLQSQPNGTKSPQKGSANGDAAKESQPQVSNQTVPGPQTASSVVIDEKKKKNCKCCVIQ</sequence>
<organism evidence="2 3">
    <name type="scientific">Clunio marinus</name>
    <dbReference type="NCBI Taxonomy" id="568069"/>
    <lineage>
        <taxon>Eukaryota</taxon>
        <taxon>Metazoa</taxon>
        <taxon>Ecdysozoa</taxon>
        <taxon>Arthropoda</taxon>
        <taxon>Hexapoda</taxon>
        <taxon>Insecta</taxon>
        <taxon>Pterygota</taxon>
        <taxon>Neoptera</taxon>
        <taxon>Endopterygota</taxon>
        <taxon>Diptera</taxon>
        <taxon>Nematocera</taxon>
        <taxon>Chironomoidea</taxon>
        <taxon>Chironomidae</taxon>
        <taxon>Clunio</taxon>
    </lineage>
</organism>
<dbReference type="AlphaFoldDB" id="A0A1J1IZE0"/>
<evidence type="ECO:0000313" key="2">
    <source>
        <dbReference type="EMBL" id="CRL04534.1"/>
    </source>
</evidence>
<keyword evidence="3" id="KW-1185">Reference proteome</keyword>
<protein>
    <submittedName>
        <fullName evidence="2">CLUMA_CG017609, isoform C</fullName>
    </submittedName>
</protein>
<accession>A0A1J1IZE0</accession>
<feature type="region of interest" description="Disordered" evidence="1">
    <location>
        <begin position="347"/>
        <end position="401"/>
    </location>
</feature>
<reference evidence="2 3" key="1">
    <citation type="submission" date="2015-04" db="EMBL/GenBank/DDBJ databases">
        <authorList>
            <person name="Syromyatnikov M.Y."/>
            <person name="Popov V.N."/>
        </authorList>
    </citation>
    <scope>NUCLEOTIDE SEQUENCE [LARGE SCALE GENOMIC DNA]</scope>
</reference>